<dbReference type="SUPFAM" id="SSF51206">
    <property type="entry name" value="cAMP-binding domain-like"/>
    <property type="match status" value="2"/>
</dbReference>
<dbReference type="InterPro" id="IPR014710">
    <property type="entry name" value="RmlC-like_jellyroll"/>
</dbReference>
<dbReference type="PANTHER" id="PTHR23011">
    <property type="entry name" value="CYCLIC NUCLEOTIDE-BINDING DOMAIN CONTAINING PROTEIN"/>
    <property type="match status" value="1"/>
</dbReference>
<reference evidence="4" key="2">
    <citation type="submission" date="2023-11" db="UniProtKB">
        <authorList>
            <consortium name="WormBaseParasite"/>
        </authorList>
    </citation>
    <scope>IDENTIFICATION</scope>
</reference>
<dbReference type="InterPro" id="IPR000595">
    <property type="entry name" value="cNMP-bd_dom"/>
</dbReference>
<dbReference type="InterPro" id="IPR018490">
    <property type="entry name" value="cNMP-bd_dom_sf"/>
</dbReference>
<dbReference type="PANTHER" id="PTHR23011:SF28">
    <property type="entry name" value="CYCLIC NUCLEOTIDE-BINDING DOMAIN CONTAINING PROTEIN"/>
    <property type="match status" value="1"/>
</dbReference>
<evidence type="ECO:0000313" key="4">
    <source>
        <dbReference type="WBParaSite" id="SRDH1_67400.1"/>
    </source>
</evidence>
<evidence type="ECO:0000313" key="3">
    <source>
        <dbReference type="Proteomes" id="UP000050792"/>
    </source>
</evidence>
<feature type="domain" description="Cyclic nucleotide-binding" evidence="2">
    <location>
        <begin position="38"/>
        <end position="155"/>
    </location>
</feature>
<dbReference type="Gene3D" id="2.60.120.10">
    <property type="entry name" value="Jelly Rolls"/>
    <property type="match status" value="2"/>
</dbReference>
<protein>
    <recommendedName>
        <fullName evidence="2">Cyclic nucleotide-binding domain-containing protein</fullName>
    </recommendedName>
</protein>
<dbReference type="WBParaSite" id="SRDH1_67400.1">
    <property type="protein sequence ID" value="SRDH1_67400.1"/>
    <property type="gene ID" value="SRDH1_67400"/>
</dbReference>
<proteinExistence type="predicted"/>
<keyword evidence="1" id="KW-0175">Coiled coil</keyword>
<keyword evidence="3" id="KW-1185">Reference proteome</keyword>
<feature type="coiled-coil region" evidence="1">
    <location>
        <begin position="461"/>
        <end position="488"/>
    </location>
</feature>
<sequence>MKQSLSNDLVEVLIKPNNMRTAIEIRHIAIWFKENIMAFKDVSIEILMKLVAECKAEFKYPHEIIIREGDIGDCMYVLLSGRVSVHYRRDQNAVPNEEIHELVNVKSNSFIPVKQNVSDTVNEELGPQVGQLEAGSVFGEVALIEDCLRTASILALPNTIEFNQYEPSNQQQHEQQQQQRQQQQQQHHLLPIKQSVCLINISRILYNNTVRQAIEKEFYERIKYVKNIIYFQHLSDKIKKQIAMSLIKQTYEYNQIILKQNSIFNGLYFIQRGELRIELHVKHFQNSTTYRNNSRSVKYDLPLMNGSNPNTPEKTGSLCIGDLEFLFKYPKYLFTIISNTSNTIIYYMNIKNAQRYILSYYTKYNNNYYNYQSFMSFLTLYQFINLIQLRLINLIIYIPNNLKINLLNSFNNLLKEKLNNYETYLKFIKFKNLKNNLNLIKLKQFPINNNNKNYYLNENIIINKNNDINKLFNKNNQLNESIKKIKKQKHFLNFSNKINNLSFDLLITSENNFKTLNQNLLISNNNNKNNNNLQLNQLNQFINDNELKEIIHSNLPYHYKLNAGYLLEQLNNENLQIKIQNFIKNLNEFNKNQLNENFEYLNYYTIIPKKTLDEPEKSSLVNYKRKLLPSSVGMCSWLPNM</sequence>
<dbReference type="Proteomes" id="UP000050792">
    <property type="component" value="Unassembled WGS sequence"/>
</dbReference>
<dbReference type="AlphaFoldDB" id="A0AA85FXF7"/>
<name>A0AA85FXF7_9TREM</name>
<evidence type="ECO:0000256" key="1">
    <source>
        <dbReference type="SAM" id="Coils"/>
    </source>
</evidence>
<organism evidence="3 4">
    <name type="scientific">Schistosoma rodhaini</name>
    <dbReference type="NCBI Taxonomy" id="6188"/>
    <lineage>
        <taxon>Eukaryota</taxon>
        <taxon>Metazoa</taxon>
        <taxon>Spiralia</taxon>
        <taxon>Lophotrochozoa</taxon>
        <taxon>Platyhelminthes</taxon>
        <taxon>Trematoda</taxon>
        <taxon>Digenea</taxon>
        <taxon>Strigeidida</taxon>
        <taxon>Schistosomatoidea</taxon>
        <taxon>Schistosomatidae</taxon>
        <taxon>Schistosoma</taxon>
    </lineage>
</organism>
<dbReference type="PROSITE" id="PS50042">
    <property type="entry name" value="CNMP_BINDING_3"/>
    <property type="match status" value="2"/>
</dbReference>
<reference evidence="3" key="1">
    <citation type="submission" date="2022-06" db="EMBL/GenBank/DDBJ databases">
        <authorList>
            <person name="Berger JAMES D."/>
            <person name="Berger JAMES D."/>
        </authorList>
    </citation>
    <scope>NUCLEOTIDE SEQUENCE [LARGE SCALE GENOMIC DNA]</scope>
</reference>
<accession>A0AA85FXF7</accession>
<dbReference type="CDD" id="cd00038">
    <property type="entry name" value="CAP_ED"/>
    <property type="match status" value="1"/>
</dbReference>
<dbReference type="InterPro" id="IPR018488">
    <property type="entry name" value="cNMP-bd_CS"/>
</dbReference>
<feature type="domain" description="Cyclic nucleotide-binding" evidence="2">
    <location>
        <begin position="230"/>
        <end position="277"/>
    </location>
</feature>
<evidence type="ECO:0000259" key="2">
    <source>
        <dbReference type="PROSITE" id="PS50042"/>
    </source>
</evidence>
<dbReference type="PROSITE" id="PS00889">
    <property type="entry name" value="CNMP_BINDING_2"/>
    <property type="match status" value="1"/>
</dbReference>
<dbReference type="PROSITE" id="PS00888">
    <property type="entry name" value="CNMP_BINDING_1"/>
    <property type="match status" value="1"/>
</dbReference>